<evidence type="ECO:0000313" key="3">
    <source>
        <dbReference type="Proteomes" id="UP001287282"/>
    </source>
</evidence>
<name>A0ABU3X7T7_9BACI</name>
<dbReference type="Gene3D" id="2.60.40.1080">
    <property type="match status" value="1"/>
</dbReference>
<dbReference type="InterPro" id="IPR032789">
    <property type="entry name" value="T2SS-T3SS_pil_N"/>
</dbReference>
<dbReference type="Pfam" id="PF13629">
    <property type="entry name" value="T2SS-T3SS_pil_N"/>
    <property type="match status" value="1"/>
</dbReference>
<protein>
    <submittedName>
        <fullName evidence="2">Pilus assembly protein N-terminal domain-containing protein</fullName>
    </submittedName>
</protein>
<reference evidence="2 3" key="1">
    <citation type="submission" date="2023-10" db="EMBL/GenBank/DDBJ databases">
        <title>Screening of Alkalihalobacillus lindianensis BZ-TG-R113 and Its Alleviation of Salt Stress on Rapeseed Growth.</title>
        <authorList>
            <person name="Zhao B."/>
            <person name="Guo T."/>
        </authorList>
    </citation>
    <scope>NUCLEOTIDE SEQUENCE [LARGE SCALE GENOMIC DNA]</scope>
    <source>
        <strain evidence="2 3">BZ-TG-R113</strain>
    </source>
</reference>
<evidence type="ECO:0000313" key="2">
    <source>
        <dbReference type="EMBL" id="MDV2683965.1"/>
    </source>
</evidence>
<dbReference type="EMBL" id="JAWJBA010000001">
    <property type="protein sequence ID" value="MDV2683965.1"/>
    <property type="molecule type" value="Genomic_DNA"/>
</dbReference>
<proteinExistence type="predicted"/>
<dbReference type="RefSeq" id="WP_317121189.1">
    <property type="nucleotide sequence ID" value="NZ_JAWJBA010000001.1"/>
</dbReference>
<dbReference type="Proteomes" id="UP001287282">
    <property type="component" value="Unassembled WGS sequence"/>
</dbReference>
<feature type="domain" description="Pilus formation protein N-terminal" evidence="1">
    <location>
        <begin position="36"/>
        <end position="81"/>
    </location>
</feature>
<evidence type="ECO:0000259" key="1">
    <source>
        <dbReference type="Pfam" id="PF13629"/>
    </source>
</evidence>
<gene>
    <name evidence="2" type="ORF">RYX56_06200</name>
</gene>
<accession>A0ABU3X7T7</accession>
<keyword evidence="3" id="KW-1185">Reference proteome</keyword>
<comment type="caution">
    <text evidence="2">The sequence shown here is derived from an EMBL/GenBank/DDBJ whole genome shotgun (WGS) entry which is preliminary data.</text>
</comment>
<sequence length="90" mass="9846">MVSEEYLNVNIGESKEIIANVKPDWLGGIESLEWEVSEPGMVEMNKIDDKTVLITGVEPGLTNLTICDPNGDSSKEMIIRVSDGNHSAKN</sequence>
<organism evidence="2 3">
    <name type="scientific">Alkalihalophilus lindianensis</name>
    <dbReference type="NCBI Taxonomy" id="1630542"/>
    <lineage>
        <taxon>Bacteria</taxon>
        <taxon>Bacillati</taxon>
        <taxon>Bacillota</taxon>
        <taxon>Bacilli</taxon>
        <taxon>Bacillales</taxon>
        <taxon>Bacillaceae</taxon>
        <taxon>Alkalihalophilus</taxon>
    </lineage>
</organism>